<dbReference type="CDD" id="cd05233">
    <property type="entry name" value="SDR_c"/>
    <property type="match status" value="1"/>
</dbReference>
<dbReference type="Gene3D" id="3.40.50.720">
    <property type="entry name" value="NAD(P)-binding Rossmann-like Domain"/>
    <property type="match status" value="1"/>
</dbReference>
<organism evidence="3 4">
    <name type="scientific">Hymenobacter properus</name>
    <dbReference type="NCBI Taxonomy" id="2791026"/>
    <lineage>
        <taxon>Bacteria</taxon>
        <taxon>Pseudomonadati</taxon>
        <taxon>Bacteroidota</taxon>
        <taxon>Cytophagia</taxon>
        <taxon>Cytophagales</taxon>
        <taxon>Hymenobacteraceae</taxon>
        <taxon>Hymenobacter</taxon>
    </lineage>
</organism>
<comment type="caution">
    <text evidence="3">The sequence shown here is derived from an EMBL/GenBank/DDBJ whole genome shotgun (WGS) entry which is preliminary data.</text>
</comment>
<proteinExistence type="inferred from homology"/>
<feature type="domain" description="Ketoreductase" evidence="2">
    <location>
        <begin position="8"/>
        <end position="191"/>
    </location>
</feature>
<accession>A0A931BNL9</accession>
<dbReference type="Proteomes" id="UP000645610">
    <property type="component" value="Unassembled WGS sequence"/>
</dbReference>
<dbReference type="PRINTS" id="PR00080">
    <property type="entry name" value="SDRFAMILY"/>
</dbReference>
<reference evidence="3 4" key="1">
    <citation type="submission" date="2020-11" db="EMBL/GenBank/DDBJ databases">
        <authorList>
            <person name="Kim M.K."/>
        </authorList>
    </citation>
    <scope>NUCLEOTIDE SEQUENCE [LARGE SCALE GENOMIC DNA]</scope>
    <source>
        <strain evidence="3 4">BT439</strain>
    </source>
</reference>
<dbReference type="FunFam" id="3.40.50.720:FF:000084">
    <property type="entry name" value="Short-chain dehydrogenase reductase"/>
    <property type="match status" value="1"/>
</dbReference>
<evidence type="ECO:0000259" key="2">
    <source>
        <dbReference type="SMART" id="SM00822"/>
    </source>
</evidence>
<dbReference type="InterPro" id="IPR057326">
    <property type="entry name" value="KR_dom"/>
</dbReference>
<sequence length="247" mass="25875">METRFTDKVAIVTGGASGIGLAVCKRLAAEGARVVIADYNQANLDAAVPEVKAAGAPDAWGSLCNVSVEDQVAATVAGTLEKFGRLDVVVNNAGLMQFKPLEQLTGDDWTRILNVDLLGAFFFTKQAFLHMKPGGSIVNVASIHAIETSPLVAPYAAAKAAMLSLTRSSSLEGKPKGIRTNVILPGAIDTPMLWDNPNVKSGVEVIDKADVGRPEDVAATIAYLASDDAAFVQGAEVRVDGGRLDRL</sequence>
<dbReference type="SUPFAM" id="SSF51735">
    <property type="entry name" value="NAD(P)-binding Rossmann-fold domains"/>
    <property type="match status" value="1"/>
</dbReference>
<dbReference type="EMBL" id="JADQDP010000004">
    <property type="protein sequence ID" value="MBF9143598.1"/>
    <property type="molecule type" value="Genomic_DNA"/>
</dbReference>
<dbReference type="InterPro" id="IPR036291">
    <property type="entry name" value="NAD(P)-bd_dom_sf"/>
</dbReference>
<dbReference type="PRINTS" id="PR00081">
    <property type="entry name" value="GDHRDH"/>
</dbReference>
<evidence type="ECO:0000313" key="3">
    <source>
        <dbReference type="EMBL" id="MBF9143598.1"/>
    </source>
</evidence>
<dbReference type="PANTHER" id="PTHR43943:SF2">
    <property type="entry name" value="DEHYDROGENASE_REDUCTASE 4"/>
    <property type="match status" value="1"/>
</dbReference>
<gene>
    <name evidence="3" type="ORF">I2I01_18280</name>
</gene>
<dbReference type="Pfam" id="PF13561">
    <property type="entry name" value="adh_short_C2"/>
    <property type="match status" value="1"/>
</dbReference>
<name>A0A931BNL9_9BACT</name>
<evidence type="ECO:0000256" key="1">
    <source>
        <dbReference type="ARBA" id="ARBA00006484"/>
    </source>
</evidence>
<dbReference type="InterPro" id="IPR002347">
    <property type="entry name" value="SDR_fam"/>
</dbReference>
<dbReference type="PANTHER" id="PTHR43943">
    <property type="entry name" value="DEHYDROGENASE/REDUCTASE (SDR FAMILY) MEMBER 4"/>
    <property type="match status" value="1"/>
</dbReference>
<dbReference type="RefSeq" id="WP_196287945.1">
    <property type="nucleotide sequence ID" value="NZ_JADQDP010000004.1"/>
</dbReference>
<dbReference type="AlphaFoldDB" id="A0A931BNL9"/>
<dbReference type="SMART" id="SM00822">
    <property type="entry name" value="PKS_KR"/>
    <property type="match status" value="1"/>
</dbReference>
<keyword evidence="4" id="KW-1185">Reference proteome</keyword>
<evidence type="ECO:0000313" key="4">
    <source>
        <dbReference type="Proteomes" id="UP000645610"/>
    </source>
</evidence>
<comment type="similarity">
    <text evidence="1">Belongs to the short-chain dehydrogenases/reductases (SDR) family.</text>
</comment>
<protein>
    <submittedName>
        <fullName evidence="3">SDR family oxidoreductase</fullName>
    </submittedName>
</protein>